<dbReference type="AlphaFoldDB" id="A0AAQ3M8Q4"/>
<gene>
    <name evidence="4" type="ORF">R9X50_00493600</name>
</gene>
<dbReference type="InterPro" id="IPR056186">
    <property type="entry name" value="PDZ_CPAF-rel"/>
</dbReference>
<dbReference type="Gene3D" id="3.90.226.10">
    <property type="entry name" value="2-enoyl-CoA Hydratase, Chain A, domain 1"/>
    <property type="match status" value="1"/>
</dbReference>
<keyword evidence="5" id="KW-1185">Reference proteome</keyword>
<sequence length="822" mass="89233">MRNSVLFASGLAALANAVPNQSPPSYGSSSAPVYSQPPSYSSQSPQYSSHKSSSSSKPVYSSYSSPPTYHSSTKSILKPHNSTSSSASYHSSTGKPVAACASVSQLVSAQSAAATPVAVPTVPAKLAYDCITSVPFKSDAAVELLDSIRPYLNWQSSITYIKNPPAEYAAKVQAPFDFYAEFERIYEKSKANGYSNEHDFGMDLYYNFQKTHDGHFAFLPDSVTSVFNFARRTALVSVSMDGTSLPQVFVYADILASQTGAKFTPSHITKINGQDAIEYLTSWSTIGSLQDPDALWNNMFYLLGQVSLGPTGTGQGTFTGGGRGREVYPGPDTTLTFANGTSVTTENYAKVLRPFTGVTNGEELYEMFFALPTGEPEEAEYYATHTVAPAPTPATSTAAANAAAATTIPAPGYPSPIIREMSNLNSGYFLEGAGYDDIAVLSVPSFVSSDDDEIPFQEVNTYLIDQAVKSGKKKLIIDVSANGGGTILQGYDLFKQLFPHILPYGADRLRAHEALNLIGKEVSFYSEKIARSLNDTDDQQNIISSVFNYQTDVDLNYHNFHSWAEKYGPQSVPSSTDKFTNIFRWNMSDVLTPDNSGGIYISGYGPRSNITHQPFKAENIIIVYDGYCASTCTIFSELMRQQGGVKTIALGGRPTKDIIQAVGGIKGTNDFPWDYIFNNVILPFQLEGLHDKAYYNNTVLGQYSTLPFDRSTASVVNARDGLRQGDKSGIPLQFIYEPADCRIYYTPAMAVDQTATWKTVADSAFNGKNHCIAGSIGPNHYRKRAPATMHTVSENLDTSAHYATLDSVFVQGKQAGNGFMIL</sequence>
<feature type="compositionally biased region" description="Low complexity" evidence="1">
    <location>
        <begin position="28"/>
        <end position="60"/>
    </location>
</feature>
<feature type="chain" id="PRO_5042904390" description="CPAF-like PDZ domain-containing protein" evidence="2">
    <location>
        <begin position="18"/>
        <end position="822"/>
    </location>
</feature>
<feature type="compositionally biased region" description="Polar residues" evidence="1">
    <location>
        <begin position="18"/>
        <end position="27"/>
    </location>
</feature>
<protein>
    <recommendedName>
        <fullName evidence="3">CPAF-like PDZ domain-containing protein</fullName>
    </recommendedName>
</protein>
<dbReference type="SUPFAM" id="SSF52096">
    <property type="entry name" value="ClpP/crotonase"/>
    <property type="match status" value="1"/>
</dbReference>
<dbReference type="PANTHER" id="PTHR37049">
    <property type="entry name" value="PEPTIDASE S41 FAMILY PROTEIN"/>
    <property type="match status" value="1"/>
</dbReference>
<dbReference type="Proteomes" id="UP001303373">
    <property type="component" value="Chromosome 7"/>
</dbReference>
<organism evidence="4 5">
    <name type="scientific">Acrodontium crateriforme</name>
    <dbReference type="NCBI Taxonomy" id="150365"/>
    <lineage>
        <taxon>Eukaryota</taxon>
        <taxon>Fungi</taxon>
        <taxon>Dikarya</taxon>
        <taxon>Ascomycota</taxon>
        <taxon>Pezizomycotina</taxon>
        <taxon>Dothideomycetes</taxon>
        <taxon>Dothideomycetidae</taxon>
        <taxon>Mycosphaerellales</taxon>
        <taxon>Teratosphaeriaceae</taxon>
        <taxon>Acrodontium</taxon>
    </lineage>
</organism>
<dbReference type="Pfam" id="PF23658">
    <property type="entry name" value="PDZ_CPAF_rel"/>
    <property type="match status" value="1"/>
</dbReference>
<feature type="region of interest" description="Disordered" evidence="1">
    <location>
        <begin position="18"/>
        <end position="60"/>
    </location>
</feature>
<evidence type="ECO:0000256" key="2">
    <source>
        <dbReference type="SAM" id="SignalP"/>
    </source>
</evidence>
<evidence type="ECO:0000259" key="3">
    <source>
        <dbReference type="Pfam" id="PF23658"/>
    </source>
</evidence>
<name>A0AAQ3M8Q4_9PEZI</name>
<evidence type="ECO:0000256" key="1">
    <source>
        <dbReference type="SAM" id="MobiDB-lite"/>
    </source>
</evidence>
<accession>A0AAQ3M8Q4</accession>
<feature type="signal peptide" evidence="2">
    <location>
        <begin position="1"/>
        <end position="17"/>
    </location>
</feature>
<proteinExistence type="predicted"/>
<evidence type="ECO:0000313" key="4">
    <source>
        <dbReference type="EMBL" id="WPH02081.1"/>
    </source>
</evidence>
<dbReference type="InterPro" id="IPR029045">
    <property type="entry name" value="ClpP/crotonase-like_dom_sf"/>
</dbReference>
<feature type="domain" description="CPAF-like PDZ" evidence="3">
    <location>
        <begin position="228"/>
        <end position="356"/>
    </location>
</feature>
<reference evidence="4 5" key="1">
    <citation type="submission" date="2023-11" db="EMBL/GenBank/DDBJ databases">
        <title>An acidophilic fungus is an integral part of prey digestion in a carnivorous sundew plant.</title>
        <authorList>
            <person name="Tsai I.J."/>
        </authorList>
    </citation>
    <scope>NUCLEOTIDE SEQUENCE [LARGE SCALE GENOMIC DNA]</scope>
    <source>
        <strain evidence="4">169a</strain>
    </source>
</reference>
<evidence type="ECO:0000313" key="5">
    <source>
        <dbReference type="Proteomes" id="UP001303373"/>
    </source>
</evidence>
<dbReference type="EMBL" id="CP138586">
    <property type="protein sequence ID" value="WPH02081.1"/>
    <property type="molecule type" value="Genomic_DNA"/>
</dbReference>
<keyword evidence="2" id="KW-0732">Signal</keyword>
<dbReference type="PANTHER" id="PTHR37049:SF4">
    <property type="entry name" value="RHODANESE DOMAIN-CONTAINING PROTEIN"/>
    <property type="match status" value="1"/>
</dbReference>
<dbReference type="InterPro" id="IPR052766">
    <property type="entry name" value="S41A_metabolite_peptidase"/>
</dbReference>